<evidence type="ECO:0000256" key="3">
    <source>
        <dbReference type="ARBA" id="ARBA00004496"/>
    </source>
</evidence>
<dbReference type="PIRSF" id="PIRSF037431">
    <property type="entry name" value="STHK_LiaS"/>
    <property type="match status" value="1"/>
</dbReference>
<dbReference type="Gene3D" id="3.30.565.10">
    <property type="entry name" value="Histidine kinase-like ATPase, C-terminal domain"/>
    <property type="match status" value="1"/>
</dbReference>
<accession>A0A172ZLW3</accession>
<dbReference type="PRINTS" id="PR00344">
    <property type="entry name" value="BCTRLSENSOR"/>
</dbReference>
<evidence type="ECO:0000256" key="15">
    <source>
        <dbReference type="ARBA" id="ARBA00022989"/>
    </source>
</evidence>
<dbReference type="Gene3D" id="1.20.5.1930">
    <property type="match status" value="1"/>
</dbReference>
<dbReference type="InterPro" id="IPR011712">
    <property type="entry name" value="Sig_transdc_His_kin_sub3_dim/P"/>
</dbReference>
<dbReference type="Pfam" id="PF07730">
    <property type="entry name" value="HisKA_3"/>
    <property type="match status" value="1"/>
</dbReference>
<evidence type="ECO:0000256" key="16">
    <source>
        <dbReference type="ARBA" id="ARBA00023004"/>
    </source>
</evidence>
<keyword evidence="13 21" id="KW-0418">Kinase</keyword>
<dbReference type="InterPro" id="IPR017202">
    <property type="entry name" value="LiaS/VraS"/>
</dbReference>
<keyword evidence="6" id="KW-0004">4Fe-4S</keyword>
<dbReference type="SMART" id="SM00387">
    <property type="entry name" value="HATPase_c"/>
    <property type="match status" value="1"/>
</dbReference>
<keyword evidence="7" id="KW-0963">Cytoplasm</keyword>
<evidence type="ECO:0000256" key="10">
    <source>
        <dbReference type="ARBA" id="ARBA00022692"/>
    </source>
</evidence>
<sequence>MKDKKSADIIVRSMSEGVLMAVLLLIVVVYVLYTSGHLVIDYTWESILRTGVALCIPVITVGVLYGLYQALRLKMRLGKLRDTLLMWEKGSWSQSAPEWGSDEWARLGEQMDRIGKKWGDQISSLQRLSTNNAQLAEQARVSAIIEERQRLARELHDAVSQQLFAISMTATAVGRTFDKDLQRAKRQVELIEEMSSVAQSEMRALLLHLRPVYLEGKRLYEGIQELVQELQAKIPMEIALEMDEDLRLLKGVENHLFRIVQEALSNTLRHAKASRMEIRIVQKADSVRVTLRDDGIGFELDDTKQTSYGLSTMRERINEIGGTIQYITAPGKGTRIEIVVPIVTLNTEESGWAQ</sequence>
<evidence type="ECO:0000256" key="7">
    <source>
        <dbReference type="ARBA" id="ARBA00022490"/>
    </source>
</evidence>
<name>A0A172ZLW3_9BACL</name>
<dbReference type="GO" id="GO:0005737">
    <property type="term" value="C:cytoplasm"/>
    <property type="evidence" value="ECO:0007669"/>
    <property type="project" value="UniProtKB-SubCell"/>
</dbReference>
<dbReference type="CDD" id="cd16917">
    <property type="entry name" value="HATPase_UhpB-NarQ-NarX-like"/>
    <property type="match status" value="1"/>
</dbReference>
<evidence type="ECO:0000256" key="20">
    <source>
        <dbReference type="ARBA" id="ARBA00024827"/>
    </source>
</evidence>
<evidence type="ECO:0000256" key="5">
    <source>
        <dbReference type="ARBA" id="ARBA00022475"/>
    </source>
</evidence>
<keyword evidence="17 21" id="KW-0902">Two-component regulatory system</keyword>
<organism evidence="24 25">
    <name type="scientific">Paenibacillus bovis</name>
    <dbReference type="NCBI Taxonomy" id="1616788"/>
    <lineage>
        <taxon>Bacteria</taxon>
        <taxon>Bacillati</taxon>
        <taxon>Bacillota</taxon>
        <taxon>Bacilli</taxon>
        <taxon>Bacillales</taxon>
        <taxon>Paenibacillaceae</taxon>
        <taxon>Paenibacillus</taxon>
    </lineage>
</organism>
<keyword evidence="14 21" id="KW-0067">ATP-binding</keyword>
<keyword evidence="9 21" id="KW-0808">Transferase</keyword>
<feature type="domain" description="Histidine kinase" evidence="23">
    <location>
        <begin position="150"/>
        <end position="344"/>
    </location>
</feature>
<evidence type="ECO:0000256" key="19">
    <source>
        <dbReference type="ARBA" id="ARBA00023136"/>
    </source>
</evidence>
<dbReference type="KEGG" id="pbv:AR543_20900"/>
<evidence type="ECO:0000256" key="6">
    <source>
        <dbReference type="ARBA" id="ARBA00022485"/>
    </source>
</evidence>
<evidence type="ECO:0000256" key="13">
    <source>
        <dbReference type="ARBA" id="ARBA00022777"/>
    </source>
</evidence>
<evidence type="ECO:0000256" key="14">
    <source>
        <dbReference type="ARBA" id="ARBA00022840"/>
    </source>
</evidence>
<dbReference type="PANTHER" id="PTHR24421">
    <property type="entry name" value="NITRATE/NITRITE SENSOR PROTEIN NARX-RELATED"/>
    <property type="match status" value="1"/>
</dbReference>
<keyword evidence="25" id="KW-1185">Reference proteome</keyword>
<dbReference type="GO" id="GO:0051539">
    <property type="term" value="F:4 iron, 4 sulfur cluster binding"/>
    <property type="evidence" value="ECO:0007669"/>
    <property type="project" value="UniProtKB-KW"/>
</dbReference>
<dbReference type="GO" id="GO:0005524">
    <property type="term" value="F:ATP binding"/>
    <property type="evidence" value="ECO:0007669"/>
    <property type="project" value="UniProtKB-UniRule"/>
</dbReference>
<evidence type="ECO:0000256" key="9">
    <source>
        <dbReference type="ARBA" id="ARBA00022679"/>
    </source>
</evidence>
<feature type="transmembrane region" description="Helical" evidence="22">
    <location>
        <begin position="46"/>
        <end position="68"/>
    </location>
</feature>
<evidence type="ECO:0000313" key="24">
    <source>
        <dbReference type="EMBL" id="ANF98227.1"/>
    </source>
</evidence>
<reference evidence="25" key="1">
    <citation type="submission" date="2015-10" db="EMBL/GenBank/DDBJ databases">
        <title>Genome of Paenibacillus bovis sp. nov.</title>
        <authorList>
            <person name="Wu Z."/>
            <person name="Gao C."/>
            <person name="Liu Z."/>
            <person name="Zheng H."/>
        </authorList>
    </citation>
    <scope>NUCLEOTIDE SEQUENCE [LARGE SCALE GENOMIC DNA]</scope>
    <source>
        <strain evidence="25">BD3526</strain>
    </source>
</reference>
<evidence type="ECO:0000313" key="25">
    <source>
        <dbReference type="Proteomes" id="UP000078148"/>
    </source>
</evidence>
<evidence type="ECO:0000256" key="1">
    <source>
        <dbReference type="ARBA" id="ARBA00000085"/>
    </source>
</evidence>
<dbReference type="GO" id="GO:0000155">
    <property type="term" value="F:phosphorelay sensor kinase activity"/>
    <property type="evidence" value="ECO:0007669"/>
    <property type="project" value="UniProtKB-UniRule"/>
</dbReference>
<keyword evidence="12 21" id="KW-0547">Nucleotide-binding</keyword>
<dbReference type="InterPro" id="IPR036890">
    <property type="entry name" value="HATPase_C_sf"/>
</dbReference>
<comment type="catalytic activity">
    <reaction evidence="1 21">
        <text>ATP + protein L-histidine = ADP + protein N-phospho-L-histidine.</text>
        <dbReference type="EC" id="2.7.13.3"/>
    </reaction>
</comment>
<evidence type="ECO:0000256" key="12">
    <source>
        <dbReference type="ARBA" id="ARBA00022741"/>
    </source>
</evidence>
<proteinExistence type="predicted"/>
<dbReference type="PROSITE" id="PS50109">
    <property type="entry name" value="HIS_KIN"/>
    <property type="match status" value="1"/>
</dbReference>
<evidence type="ECO:0000256" key="4">
    <source>
        <dbReference type="ARBA" id="ARBA00004651"/>
    </source>
</evidence>
<evidence type="ECO:0000256" key="2">
    <source>
        <dbReference type="ARBA" id="ARBA00001966"/>
    </source>
</evidence>
<dbReference type="RefSeq" id="WP_060536305.1">
    <property type="nucleotide sequence ID" value="NZ_CP013023.1"/>
</dbReference>
<dbReference type="AlphaFoldDB" id="A0A172ZLW3"/>
<dbReference type="GO" id="GO:0046983">
    <property type="term" value="F:protein dimerization activity"/>
    <property type="evidence" value="ECO:0007669"/>
    <property type="project" value="InterPro"/>
</dbReference>
<evidence type="ECO:0000256" key="11">
    <source>
        <dbReference type="ARBA" id="ARBA00022723"/>
    </source>
</evidence>
<dbReference type="SUPFAM" id="SSF55874">
    <property type="entry name" value="ATPase domain of HSP90 chaperone/DNA topoisomerase II/histidine kinase"/>
    <property type="match status" value="1"/>
</dbReference>
<evidence type="ECO:0000256" key="18">
    <source>
        <dbReference type="ARBA" id="ARBA00023014"/>
    </source>
</evidence>
<keyword evidence="8" id="KW-0597">Phosphoprotein</keyword>
<comment type="cofactor">
    <cofactor evidence="2">
        <name>[4Fe-4S] cluster</name>
        <dbReference type="ChEBI" id="CHEBI:49883"/>
    </cofactor>
</comment>
<dbReference type="GO" id="GO:0046872">
    <property type="term" value="F:metal ion binding"/>
    <property type="evidence" value="ECO:0007669"/>
    <property type="project" value="UniProtKB-KW"/>
</dbReference>
<keyword evidence="19 21" id="KW-0472">Membrane</keyword>
<evidence type="ECO:0000256" key="21">
    <source>
        <dbReference type="PIRNR" id="PIRNR037431"/>
    </source>
</evidence>
<comment type="subcellular location">
    <subcellularLocation>
        <location evidence="4 21">Cell membrane</location>
        <topology evidence="4 21">Multi-pass membrane protein</topology>
    </subcellularLocation>
    <subcellularLocation>
        <location evidence="3">Cytoplasm</location>
    </subcellularLocation>
</comment>
<comment type="function">
    <text evidence="20">Member of the two-component regulatory system NreB/NreC involved in the control of dissimilatory nitrate/nitrite reduction in response to oxygen. NreB functions as a direct oxygen sensor histidine kinase which is autophosphorylated, in the absence of oxygen, probably at the conserved histidine residue, and transfers its phosphate group probably to a conserved aspartate residue of NreC. NreB/NreC activates the expression of the nitrate (narGHJI) and nitrite (nir) reductase operons, as well as the putative nitrate transporter gene narT.</text>
</comment>
<keyword evidence="18" id="KW-0411">Iron-sulfur</keyword>
<dbReference type="InterPro" id="IPR050482">
    <property type="entry name" value="Sensor_HK_TwoCompSys"/>
</dbReference>
<protein>
    <recommendedName>
        <fullName evidence="21">Sensor histidine kinase</fullName>
        <ecNumber evidence="21">2.7.13.3</ecNumber>
    </recommendedName>
</protein>
<dbReference type="InterPro" id="IPR003594">
    <property type="entry name" value="HATPase_dom"/>
</dbReference>
<keyword evidence="11" id="KW-0479">Metal-binding</keyword>
<keyword evidence="15 22" id="KW-1133">Transmembrane helix</keyword>
<keyword evidence="16" id="KW-0408">Iron</keyword>
<keyword evidence="5 21" id="KW-1003">Cell membrane</keyword>
<dbReference type="Pfam" id="PF02518">
    <property type="entry name" value="HATPase_c"/>
    <property type="match status" value="1"/>
</dbReference>
<keyword evidence="10 22" id="KW-0812">Transmembrane</keyword>
<dbReference type="InterPro" id="IPR005467">
    <property type="entry name" value="His_kinase_dom"/>
</dbReference>
<evidence type="ECO:0000256" key="22">
    <source>
        <dbReference type="SAM" id="Phobius"/>
    </source>
</evidence>
<evidence type="ECO:0000256" key="17">
    <source>
        <dbReference type="ARBA" id="ARBA00023012"/>
    </source>
</evidence>
<dbReference type="OrthoDB" id="9795828at2"/>
<reference evidence="24 25" key="2">
    <citation type="journal article" date="2016" name="Int. J. Syst. Evol. Microbiol.">
        <title>Paenibacillus bovis sp. nov., isolated from raw yak (Bos grunniens) milk.</title>
        <authorList>
            <person name="Gao C."/>
            <person name="Han J."/>
            <person name="Liu Z."/>
            <person name="Xu X."/>
            <person name="Hang F."/>
            <person name="Wu Z."/>
        </authorList>
    </citation>
    <scope>NUCLEOTIDE SEQUENCE [LARGE SCALE GENOMIC DNA]</scope>
    <source>
        <strain evidence="24 25">BD3526</strain>
    </source>
</reference>
<dbReference type="InterPro" id="IPR004358">
    <property type="entry name" value="Sig_transdc_His_kin-like_C"/>
</dbReference>
<evidence type="ECO:0000259" key="23">
    <source>
        <dbReference type="PROSITE" id="PS50109"/>
    </source>
</evidence>
<dbReference type="STRING" id="1616788.AR543_20900"/>
<dbReference type="Proteomes" id="UP000078148">
    <property type="component" value="Chromosome"/>
</dbReference>
<gene>
    <name evidence="24" type="ORF">AR543_20900</name>
</gene>
<dbReference type="GO" id="GO:0005886">
    <property type="term" value="C:plasma membrane"/>
    <property type="evidence" value="ECO:0007669"/>
    <property type="project" value="UniProtKB-SubCell"/>
</dbReference>
<dbReference type="PANTHER" id="PTHR24421:SF37">
    <property type="entry name" value="SENSOR HISTIDINE KINASE NARS"/>
    <property type="match status" value="1"/>
</dbReference>
<dbReference type="EMBL" id="CP013023">
    <property type="protein sequence ID" value="ANF98227.1"/>
    <property type="molecule type" value="Genomic_DNA"/>
</dbReference>
<dbReference type="EC" id="2.7.13.3" evidence="21"/>
<evidence type="ECO:0000256" key="8">
    <source>
        <dbReference type="ARBA" id="ARBA00022553"/>
    </source>
</evidence>